<dbReference type="GO" id="GO:0005840">
    <property type="term" value="C:ribosome"/>
    <property type="evidence" value="ECO:0007669"/>
    <property type="project" value="UniProtKB-KW"/>
</dbReference>
<dbReference type="InterPro" id="IPR013025">
    <property type="entry name" value="Ribosomal_uL23-like"/>
</dbReference>
<reference evidence="5 6" key="1">
    <citation type="journal article" date="2016" name="Nat. Commun.">
        <title>Thousands of microbial genomes shed light on interconnected biogeochemical processes in an aquifer system.</title>
        <authorList>
            <person name="Anantharaman K."/>
            <person name="Brown C.T."/>
            <person name="Hug L.A."/>
            <person name="Sharon I."/>
            <person name="Castelle C.J."/>
            <person name="Probst A.J."/>
            <person name="Thomas B.C."/>
            <person name="Singh A."/>
            <person name="Wilkins M.J."/>
            <person name="Karaoz U."/>
            <person name="Brodie E.L."/>
            <person name="Williams K.H."/>
            <person name="Hubbard S.S."/>
            <person name="Banfield J.F."/>
        </authorList>
    </citation>
    <scope>NUCLEOTIDE SEQUENCE [LARGE SCALE GENOMIC DNA]</scope>
</reference>
<keyword evidence="2 5" id="KW-0689">Ribosomal protein</keyword>
<proteinExistence type="inferred from homology"/>
<evidence type="ECO:0000256" key="1">
    <source>
        <dbReference type="ARBA" id="ARBA00006700"/>
    </source>
</evidence>
<dbReference type="SUPFAM" id="SSF54189">
    <property type="entry name" value="Ribosomal proteins S24e, L23 and L15e"/>
    <property type="match status" value="1"/>
</dbReference>
<evidence type="ECO:0000256" key="4">
    <source>
        <dbReference type="ARBA" id="ARBA00035481"/>
    </source>
</evidence>
<sequence>MQSANKYTFIVALWAKKTHVKAAIKEMYGVDPIAVNMVNVQGHRVRFGKSAGKRSDYKKAVITLPAGKSITIHEGV</sequence>
<protein>
    <recommendedName>
        <fullName evidence="4">50S ribosomal protein L23</fullName>
    </recommendedName>
</protein>
<dbReference type="GO" id="GO:0006412">
    <property type="term" value="P:translation"/>
    <property type="evidence" value="ECO:0007669"/>
    <property type="project" value="InterPro"/>
</dbReference>
<dbReference type="Proteomes" id="UP000177953">
    <property type="component" value="Unassembled WGS sequence"/>
</dbReference>
<keyword evidence="3" id="KW-0687">Ribonucleoprotein</keyword>
<dbReference type="Gene3D" id="3.30.70.330">
    <property type="match status" value="1"/>
</dbReference>
<evidence type="ECO:0000256" key="3">
    <source>
        <dbReference type="ARBA" id="ARBA00023274"/>
    </source>
</evidence>
<dbReference type="InterPro" id="IPR012677">
    <property type="entry name" value="Nucleotide-bd_a/b_plait_sf"/>
</dbReference>
<dbReference type="AlphaFoldDB" id="A0A1F6MCS4"/>
<dbReference type="InterPro" id="IPR012678">
    <property type="entry name" value="Ribosomal_uL23/eL15/eS24_sf"/>
</dbReference>
<evidence type="ECO:0000313" key="6">
    <source>
        <dbReference type="Proteomes" id="UP000177953"/>
    </source>
</evidence>
<dbReference type="GO" id="GO:1990904">
    <property type="term" value="C:ribonucleoprotein complex"/>
    <property type="evidence" value="ECO:0007669"/>
    <property type="project" value="UniProtKB-KW"/>
</dbReference>
<evidence type="ECO:0000256" key="2">
    <source>
        <dbReference type="ARBA" id="ARBA00022980"/>
    </source>
</evidence>
<dbReference type="Pfam" id="PF00276">
    <property type="entry name" value="Ribosomal_L23"/>
    <property type="match status" value="1"/>
</dbReference>
<dbReference type="EMBL" id="MFPU01000043">
    <property type="protein sequence ID" value="OGH69441.1"/>
    <property type="molecule type" value="Genomic_DNA"/>
</dbReference>
<accession>A0A1F6MCS4</accession>
<comment type="caution">
    <text evidence="5">The sequence shown here is derived from an EMBL/GenBank/DDBJ whole genome shotgun (WGS) entry which is preliminary data.</text>
</comment>
<name>A0A1F6MCS4_9BACT</name>
<organism evidence="5 6">
    <name type="scientific">Candidatus Magasanikbacteria bacterium RIFCSPHIGHO2_01_FULL_47_8</name>
    <dbReference type="NCBI Taxonomy" id="1798673"/>
    <lineage>
        <taxon>Bacteria</taxon>
        <taxon>Candidatus Magasanikiibacteriota</taxon>
    </lineage>
</organism>
<dbReference type="GO" id="GO:0003735">
    <property type="term" value="F:structural constituent of ribosome"/>
    <property type="evidence" value="ECO:0007669"/>
    <property type="project" value="InterPro"/>
</dbReference>
<gene>
    <name evidence="5" type="ORF">A2754_01590</name>
</gene>
<comment type="similarity">
    <text evidence="1">Belongs to the universal ribosomal protein uL23 family.</text>
</comment>
<evidence type="ECO:0000313" key="5">
    <source>
        <dbReference type="EMBL" id="OGH69441.1"/>
    </source>
</evidence>